<dbReference type="GO" id="GO:0043138">
    <property type="term" value="F:3'-5' DNA helicase activity"/>
    <property type="evidence" value="ECO:0007669"/>
    <property type="project" value="TreeGrafter"/>
</dbReference>
<dbReference type="STRING" id="1210089.GCA_001613165_07219"/>
<dbReference type="Gene3D" id="3.40.50.300">
    <property type="entry name" value="P-loop containing nucleotide triphosphate hydrolases"/>
    <property type="match status" value="2"/>
</dbReference>
<sequence length="706" mass="77824">MRHADHDHVAPEIRVERDYLGSCRAELTRMREEAVTALATGVGEGDVFDKFQNFAARQFHRRQIESMSDLEDVPLFFGRLDYPPGTVYDDVRELGSPSAAPDSDRVYVGRRGVTDTAGELMVVDWRAPLSRAFYEADRQDPMRVRVRRRYGFDHGDGELTAFEDEPLDPGLARAEDSDLLAVEIERPRKGPMRDIVATIQPEQMRLVRAPLSRTLCIQGAPGTGKTAVGLHRLAYLLFTERDRLQREGGVAVIGPNRAFLSYVRNVLPALGEVEVLQTTVDELTGSGITVAHADDATAERIKGDARMARVIRRALWSRIRPFEEAIRVRHQQRTWHVYPDEIAEELEEVRERGTDYGIGIELLAQRLGNLVLRQMERAGYPTTAATPRQLRRNRAIVRAVHRMWPEIGSERVVFDLLTDPGQLARAADGILSAAEQHAVLRTPRPRSIKEMTWAGADLALLDEAESAIERPAKLGHIVIDEAQDLSPMQLRAISRRATGSCTVLGDLAQATGPSAATDWAAVLTHLDRPTGQIEELTRGYRVPAQVIDYAARLLPHIAPALRGPVSFRHSTDSLRITRASADAMAETVARTCAIALAQEGSVGLIAADGDIQALRRALSESGLDYTVLGTDGTGIDAARLALIPVTLAKGLEFDTVIVAEPGRIARAEDRGLQRLYVALTRAVSTLHIVHAEALPDPLIQEAAMSR</sequence>
<evidence type="ECO:0000256" key="3">
    <source>
        <dbReference type="ARBA" id="ARBA00022806"/>
    </source>
</evidence>
<evidence type="ECO:0000313" key="8">
    <source>
        <dbReference type="Proteomes" id="UP000255355"/>
    </source>
</evidence>
<dbReference type="GO" id="GO:0016787">
    <property type="term" value="F:hydrolase activity"/>
    <property type="evidence" value="ECO:0007669"/>
    <property type="project" value="UniProtKB-UniRule"/>
</dbReference>
<dbReference type="GO" id="GO:0003677">
    <property type="term" value="F:DNA binding"/>
    <property type="evidence" value="ECO:0007669"/>
    <property type="project" value="InterPro"/>
</dbReference>
<dbReference type="AlphaFoldDB" id="A0A370GF88"/>
<keyword evidence="3 5" id="KW-0347">Helicase</keyword>
<feature type="binding site" evidence="5">
    <location>
        <begin position="219"/>
        <end position="226"/>
    </location>
    <ligand>
        <name>ATP</name>
        <dbReference type="ChEBI" id="CHEBI:30616"/>
    </ligand>
</feature>
<keyword evidence="4 5" id="KW-0067">ATP-binding</keyword>
<accession>A0A370GF88</accession>
<gene>
    <name evidence="7" type="ORF">DFR68_12623</name>
</gene>
<evidence type="ECO:0000256" key="1">
    <source>
        <dbReference type="ARBA" id="ARBA00022741"/>
    </source>
</evidence>
<dbReference type="Proteomes" id="UP000255355">
    <property type="component" value="Unassembled WGS sequence"/>
</dbReference>
<keyword evidence="8" id="KW-1185">Reference proteome</keyword>
<dbReference type="InterPro" id="IPR014016">
    <property type="entry name" value="UvrD-like_ATP-bd"/>
</dbReference>
<dbReference type="OrthoDB" id="9787585at2"/>
<dbReference type="PANTHER" id="PTHR11070">
    <property type="entry name" value="UVRD / RECB / PCRA DNA HELICASE FAMILY MEMBER"/>
    <property type="match status" value="1"/>
</dbReference>
<reference evidence="7 8" key="1">
    <citation type="submission" date="2018-07" db="EMBL/GenBank/DDBJ databases">
        <title>Genomic Encyclopedia of Type Strains, Phase IV (KMG-IV): sequencing the most valuable type-strain genomes for metagenomic binning, comparative biology and taxonomic classification.</title>
        <authorList>
            <person name="Goeker M."/>
        </authorList>
    </citation>
    <scope>NUCLEOTIDE SEQUENCE [LARGE SCALE GENOMIC DNA]</scope>
    <source>
        <strain evidence="7 8">DSM 44952</strain>
    </source>
</reference>
<keyword evidence="1 5" id="KW-0547">Nucleotide-binding</keyword>
<dbReference type="GO" id="GO:0005524">
    <property type="term" value="F:ATP binding"/>
    <property type="evidence" value="ECO:0007669"/>
    <property type="project" value="UniProtKB-UniRule"/>
</dbReference>
<dbReference type="InterPro" id="IPR000212">
    <property type="entry name" value="DNA_helicase_UvrD/REP"/>
</dbReference>
<dbReference type="InterPro" id="IPR027785">
    <property type="entry name" value="UvrD-like_helicase_C"/>
</dbReference>
<feature type="domain" description="UvrD-like helicase ATP-binding" evidence="6">
    <location>
        <begin position="198"/>
        <end position="543"/>
    </location>
</feature>
<dbReference type="PANTHER" id="PTHR11070:SF45">
    <property type="entry name" value="DNA 3'-5' HELICASE"/>
    <property type="match status" value="1"/>
</dbReference>
<evidence type="ECO:0000256" key="5">
    <source>
        <dbReference type="PROSITE-ProRule" id="PRU00560"/>
    </source>
</evidence>
<dbReference type="GO" id="GO:0005829">
    <property type="term" value="C:cytosol"/>
    <property type="evidence" value="ECO:0007669"/>
    <property type="project" value="TreeGrafter"/>
</dbReference>
<dbReference type="PROSITE" id="PS51198">
    <property type="entry name" value="UVRD_HELICASE_ATP_BIND"/>
    <property type="match status" value="1"/>
</dbReference>
<evidence type="ECO:0000259" key="6">
    <source>
        <dbReference type="PROSITE" id="PS51198"/>
    </source>
</evidence>
<comment type="caution">
    <text evidence="7">The sequence shown here is derived from an EMBL/GenBank/DDBJ whole genome shotgun (WGS) entry which is preliminary data.</text>
</comment>
<proteinExistence type="predicted"/>
<name>A0A370GF88_9NOCA</name>
<evidence type="ECO:0000256" key="4">
    <source>
        <dbReference type="ARBA" id="ARBA00022840"/>
    </source>
</evidence>
<dbReference type="Pfam" id="PF13538">
    <property type="entry name" value="UvrD_C_2"/>
    <property type="match status" value="1"/>
</dbReference>
<keyword evidence="2 5" id="KW-0378">Hydrolase</keyword>
<evidence type="ECO:0000313" key="7">
    <source>
        <dbReference type="EMBL" id="RDI42485.1"/>
    </source>
</evidence>
<protein>
    <submittedName>
        <fullName evidence="7">DNA helicase IV</fullName>
    </submittedName>
</protein>
<dbReference type="RefSeq" id="WP_068030573.1">
    <property type="nucleotide sequence ID" value="NZ_QQAZ01000026.1"/>
</dbReference>
<dbReference type="SUPFAM" id="SSF52540">
    <property type="entry name" value="P-loop containing nucleoside triphosphate hydrolases"/>
    <property type="match status" value="1"/>
</dbReference>
<evidence type="ECO:0000256" key="2">
    <source>
        <dbReference type="ARBA" id="ARBA00022801"/>
    </source>
</evidence>
<dbReference type="InterPro" id="IPR027417">
    <property type="entry name" value="P-loop_NTPase"/>
</dbReference>
<dbReference type="EMBL" id="QQAZ01000026">
    <property type="protein sequence ID" value="RDI42485.1"/>
    <property type="molecule type" value="Genomic_DNA"/>
</dbReference>
<organism evidence="7 8">
    <name type="scientific">Nocardia mexicana</name>
    <dbReference type="NCBI Taxonomy" id="279262"/>
    <lineage>
        <taxon>Bacteria</taxon>
        <taxon>Bacillati</taxon>
        <taxon>Actinomycetota</taxon>
        <taxon>Actinomycetes</taxon>
        <taxon>Mycobacteriales</taxon>
        <taxon>Nocardiaceae</taxon>
        <taxon>Nocardia</taxon>
    </lineage>
</organism>
<dbReference type="GO" id="GO:0000725">
    <property type="term" value="P:recombinational repair"/>
    <property type="evidence" value="ECO:0007669"/>
    <property type="project" value="TreeGrafter"/>
</dbReference>